<reference evidence="2 3" key="1">
    <citation type="submission" date="2021-01" db="EMBL/GenBank/DDBJ databases">
        <title>Genome public.</title>
        <authorList>
            <person name="Liu C."/>
            <person name="Sun Q."/>
        </authorList>
    </citation>
    <scope>NUCLEOTIDE SEQUENCE [LARGE SCALE GENOMIC DNA]</scope>
    <source>
        <strain evidence="2 3">JC656</strain>
    </source>
</reference>
<proteinExistence type="predicted"/>
<dbReference type="GO" id="GO:0003677">
    <property type="term" value="F:DNA binding"/>
    <property type="evidence" value="ECO:0007669"/>
    <property type="project" value="UniProtKB-KW"/>
</dbReference>
<dbReference type="Pfam" id="PF12728">
    <property type="entry name" value="HTH_17"/>
    <property type="match status" value="1"/>
</dbReference>
<dbReference type="InterPro" id="IPR041657">
    <property type="entry name" value="HTH_17"/>
</dbReference>
<sequence>MAARQQAALLRKWQPQDAERFDLAALSAISSLNFRHETDMPVPATGYRTIEHSVQGESWHIAINTDIEEPVQRFMTLHILKHIIDDPVADSLYEGTRATTAAVRDAMADRFADEVLAPEELIESAECMALSPGELAARFKAPLDTIQRQLAAARLDTSEPVTDPTPGGLLTVTEVCSRLRISRWTVYELIKSKALRPIHIRTRTLFAAEELERYLSTLQDAGGHHG</sequence>
<gene>
    <name evidence="2" type="ORF">JJE72_12405</name>
</gene>
<keyword evidence="2" id="KW-0238">DNA-binding</keyword>
<evidence type="ECO:0000259" key="1">
    <source>
        <dbReference type="Pfam" id="PF12728"/>
    </source>
</evidence>
<evidence type="ECO:0000313" key="3">
    <source>
        <dbReference type="Proteomes" id="UP000639051"/>
    </source>
</evidence>
<feature type="domain" description="Helix-turn-helix" evidence="1">
    <location>
        <begin position="169"/>
        <end position="216"/>
    </location>
</feature>
<organism evidence="2 3">
    <name type="scientific">Sinomonas cellulolyticus</name>
    <dbReference type="NCBI Taxonomy" id="2801916"/>
    <lineage>
        <taxon>Bacteria</taxon>
        <taxon>Bacillati</taxon>
        <taxon>Actinomycetota</taxon>
        <taxon>Actinomycetes</taxon>
        <taxon>Micrococcales</taxon>
        <taxon>Micrococcaceae</taxon>
        <taxon>Sinomonas</taxon>
    </lineage>
</organism>
<dbReference type="Proteomes" id="UP000639051">
    <property type="component" value="Unassembled WGS sequence"/>
</dbReference>
<accession>A0ABS1K4A8</accession>
<comment type="caution">
    <text evidence="2">The sequence shown here is derived from an EMBL/GenBank/DDBJ whole genome shotgun (WGS) entry which is preliminary data.</text>
</comment>
<dbReference type="RefSeq" id="WP_189692711.1">
    <property type="nucleotide sequence ID" value="NZ_BNCM01000003.1"/>
</dbReference>
<keyword evidence="3" id="KW-1185">Reference proteome</keyword>
<dbReference type="InterPro" id="IPR010093">
    <property type="entry name" value="SinI_DNA-bd"/>
</dbReference>
<name>A0ABS1K4A8_9MICC</name>
<evidence type="ECO:0000313" key="2">
    <source>
        <dbReference type="EMBL" id="MBL0706303.1"/>
    </source>
</evidence>
<protein>
    <submittedName>
        <fullName evidence="2">Excisionase family DNA-binding protein</fullName>
    </submittedName>
</protein>
<dbReference type="EMBL" id="JAERRC010000030">
    <property type="protein sequence ID" value="MBL0706303.1"/>
    <property type="molecule type" value="Genomic_DNA"/>
</dbReference>
<dbReference type="NCBIfam" id="TIGR01764">
    <property type="entry name" value="excise"/>
    <property type="match status" value="1"/>
</dbReference>